<name>A0A5E7XZ81_9SPHN</name>
<evidence type="ECO:0000313" key="2">
    <source>
        <dbReference type="EMBL" id="VVS99551.1"/>
    </source>
</evidence>
<dbReference type="AlphaFoldDB" id="A0A5E7XZ81"/>
<reference evidence="2 3" key="1">
    <citation type="submission" date="2019-09" db="EMBL/GenBank/DDBJ databases">
        <authorList>
            <person name="Dittami M. S."/>
        </authorList>
    </citation>
    <scope>NUCLEOTIDE SEQUENCE [LARGE SCALE GENOMIC DNA]</scope>
    <source>
        <strain evidence="2">SPHINGO391</strain>
    </source>
</reference>
<evidence type="ECO:0000313" key="3">
    <source>
        <dbReference type="Proteomes" id="UP000326857"/>
    </source>
</evidence>
<keyword evidence="1" id="KW-0378">Hydrolase</keyword>
<dbReference type="PANTHER" id="PTHR43316:SF3">
    <property type="entry name" value="HALOACID DEHALOGENASE, TYPE II (AFU_ORTHOLOGUE AFUA_2G07750)-RELATED"/>
    <property type="match status" value="1"/>
</dbReference>
<dbReference type="SUPFAM" id="SSF56784">
    <property type="entry name" value="HAD-like"/>
    <property type="match status" value="1"/>
</dbReference>
<sequence>MADTLPHFRNPAEEAAYKTVEDALAARIQRRDYVPEAERDGWRQTMFPFDDRWSSVRELEACMAFREPSDPEAAVIADAMVRAGTVSDDLYARLLTVADRRFDVQPVTRAVAFDAFGTLVHIGRKRHPFERLIRQARSRARIFPSPMTYPVGLADYAQAIGLPPPEAELAALDEELATIALYPDTLDALRRVRDQGVKVAVASNLAQPYAAPLRALLGDLVDVWHFSFDAGAIKPDRAFYAGLTAKLDCEAGELLMVGDTWRDDIVGAVEAGSRARWLDREGRASHTRRFITVRGLDDVCPDRRTAAQKTEAELVRESIDANLADLHGQRWAVEAGRLRHAFANAYGAERAAATQALKDHYETRDQPETSRAALIRDAMAGVEARHRI</sequence>
<organism evidence="2 3">
    <name type="scientific">Sphingomonas aurantiaca</name>
    <dbReference type="NCBI Taxonomy" id="185949"/>
    <lineage>
        <taxon>Bacteria</taxon>
        <taxon>Pseudomonadati</taxon>
        <taxon>Pseudomonadota</taxon>
        <taxon>Alphaproteobacteria</taxon>
        <taxon>Sphingomonadales</taxon>
        <taxon>Sphingomonadaceae</taxon>
        <taxon>Sphingomonas</taxon>
    </lineage>
</organism>
<dbReference type="InterPro" id="IPR051540">
    <property type="entry name" value="S-2-haloacid_dehalogenase"/>
</dbReference>
<accession>A0A5E7XZ81</accession>
<dbReference type="InterPro" id="IPR023214">
    <property type="entry name" value="HAD_sf"/>
</dbReference>
<dbReference type="Gene3D" id="3.40.50.1000">
    <property type="entry name" value="HAD superfamily/HAD-like"/>
    <property type="match status" value="1"/>
</dbReference>
<evidence type="ECO:0008006" key="4">
    <source>
        <dbReference type="Google" id="ProtNLM"/>
    </source>
</evidence>
<proteinExistence type="predicted"/>
<dbReference type="Proteomes" id="UP000326857">
    <property type="component" value="Unassembled WGS sequence"/>
</dbReference>
<evidence type="ECO:0000256" key="1">
    <source>
        <dbReference type="ARBA" id="ARBA00022801"/>
    </source>
</evidence>
<gene>
    <name evidence="2" type="ORF">SPHINGO391_310003</name>
</gene>
<dbReference type="RefSeq" id="WP_128456129.1">
    <property type="nucleotide sequence ID" value="NZ_LR701524.1"/>
</dbReference>
<dbReference type="Pfam" id="PF00702">
    <property type="entry name" value="Hydrolase"/>
    <property type="match status" value="1"/>
</dbReference>
<dbReference type="GO" id="GO:0016787">
    <property type="term" value="F:hydrolase activity"/>
    <property type="evidence" value="ECO:0007669"/>
    <property type="project" value="UniProtKB-KW"/>
</dbReference>
<protein>
    <recommendedName>
        <fullName evidence="4">HAD family hydrolase</fullName>
    </recommendedName>
</protein>
<dbReference type="PANTHER" id="PTHR43316">
    <property type="entry name" value="HYDROLASE, HALOACID DELAHOGENASE-RELATED"/>
    <property type="match status" value="1"/>
</dbReference>
<dbReference type="EMBL" id="CABVLI010000025">
    <property type="protein sequence ID" value="VVS99551.1"/>
    <property type="molecule type" value="Genomic_DNA"/>
</dbReference>
<dbReference type="InterPro" id="IPR036412">
    <property type="entry name" value="HAD-like_sf"/>
</dbReference>